<keyword evidence="13" id="KW-1185">Reference proteome</keyword>
<keyword evidence="11" id="KW-0479">Metal-binding</keyword>
<dbReference type="Gene3D" id="3.40.50.300">
    <property type="entry name" value="P-loop containing nucleotide triphosphate hydrolases"/>
    <property type="match status" value="1"/>
</dbReference>
<evidence type="ECO:0000256" key="5">
    <source>
        <dbReference type="ARBA" id="ARBA00022679"/>
    </source>
</evidence>
<evidence type="ECO:0000256" key="6">
    <source>
        <dbReference type="ARBA" id="ARBA00022741"/>
    </source>
</evidence>
<reference evidence="13" key="1">
    <citation type="journal article" date="2019" name="Int. J. Syst. Evol. Microbiol.">
        <title>The Global Catalogue of Microorganisms (GCM) 10K type strain sequencing project: providing services to taxonomists for standard genome sequencing and annotation.</title>
        <authorList>
            <consortium name="The Broad Institute Genomics Platform"/>
            <consortium name="The Broad Institute Genome Sequencing Center for Infectious Disease"/>
            <person name="Wu L."/>
            <person name="Ma J."/>
        </authorList>
    </citation>
    <scope>NUCLEOTIDE SEQUENCE [LARGE SCALE GENOMIC DNA]</scope>
    <source>
        <strain evidence="13">CGMCC 4.7192</strain>
    </source>
</reference>
<keyword evidence="8 11" id="KW-0067">ATP-binding</keyword>
<comment type="subcellular location">
    <subcellularLocation>
        <location evidence="11">Cytoplasm</location>
    </subcellularLocation>
</comment>
<dbReference type="HAMAP" id="MF_00109">
    <property type="entry name" value="Shikimate_kinase"/>
    <property type="match status" value="1"/>
</dbReference>
<gene>
    <name evidence="11" type="primary">aroK</name>
    <name evidence="12" type="ORF">ACFSKO_14880</name>
</gene>
<organism evidence="12 13">
    <name type="scientific">Kiloniella antarctica</name>
    <dbReference type="NCBI Taxonomy" id="1550907"/>
    <lineage>
        <taxon>Bacteria</taxon>
        <taxon>Pseudomonadati</taxon>
        <taxon>Pseudomonadota</taxon>
        <taxon>Alphaproteobacteria</taxon>
        <taxon>Rhodospirillales</taxon>
        <taxon>Kiloniellaceae</taxon>
        <taxon>Kiloniella</taxon>
    </lineage>
</organism>
<proteinExistence type="inferred from homology"/>
<evidence type="ECO:0000256" key="11">
    <source>
        <dbReference type="HAMAP-Rule" id="MF_00109"/>
    </source>
</evidence>
<keyword evidence="11" id="KW-0963">Cytoplasm</keyword>
<dbReference type="PROSITE" id="PS01128">
    <property type="entry name" value="SHIKIMATE_KINASE"/>
    <property type="match status" value="1"/>
</dbReference>
<comment type="pathway">
    <text evidence="1 11">Metabolic intermediate biosynthesis; chorismate biosynthesis; chorismate from D-erythrose 4-phosphate and phosphoenolpyruvate: step 5/7.</text>
</comment>
<dbReference type="PRINTS" id="PR01100">
    <property type="entry name" value="SHIKIMTKNASE"/>
</dbReference>
<evidence type="ECO:0000256" key="8">
    <source>
        <dbReference type="ARBA" id="ARBA00022840"/>
    </source>
</evidence>
<evidence type="ECO:0000313" key="12">
    <source>
        <dbReference type="EMBL" id="MFD2206911.1"/>
    </source>
</evidence>
<dbReference type="RefSeq" id="WP_380253016.1">
    <property type="nucleotide sequence ID" value="NZ_JBHUII010000008.1"/>
</dbReference>
<feature type="binding site" evidence="11">
    <location>
        <begin position="20"/>
        <end position="25"/>
    </location>
    <ligand>
        <name>ATP</name>
        <dbReference type="ChEBI" id="CHEBI:30616"/>
    </ligand>
</feature>
<dbReference type="InterPro" id="IPR031322">
    <property type="entry name" value="Shikimate/glucono_kinase"/>
</dbReference>
<dbReference type="InterPro" id="IPR023000">
    <property type="entry name" value="Shikimate_kinase_CS"/>
</dbReference>
<evidence type="ECO:0000256" key="2">
    <source>
        <dbReference type="ARBA" id="ARBA00006997"/>
    </source>
</evidence>
<keyword evidence="6 11" id="KW-0547">Nucleotide-binding</keyword>
<comment type="cofactor">
    <cofactor evidence="11">
        <name>Mg(2+)</name>
        <dbReference type="ChEBI" id="CHEBI:18420"/>
    </cofactor>
    <text evidence="11">Binds 1 Mg(2+) ion per subunit.</text>
</comment>
<dbReference type="PANTHER" id="PTHR21087">
    <property type="entry name" value="SHIKIMATE KINASE"/>
    <property type="match status" value="1"/>
</dbReference>
<dbReference type="EMBL" id="JBHUII010000008">
    <property type="protein sequence ID" value="MFD2206911.1"/>
    <property type="molecule type" value="Genomic_DNA"/>
</dbReference>
<sequence>MSINGNYSIPKTVVLVGLMGAGKTCIGKKMAQELDLPFVDADVEIEKAAGCSISEIFEEHGETYFRDRERMVIQRLLEAPVQILSTGGGAFMDEGTRKTILEKGISLWLRADLDILVERTSRRNHRPLLRNGNHREILSGLINQRHPIYAQADITTDSAEGSADITTKNALEGLFAYCKKMTD</sequence>
<comment type="caution">
    <text evidence="12">The sequence shown here is derived from an EMBL/GenBank/DDBJ whole genome shotgun (WGS) entry which is preliminary data.</text>
</comment>
<evidence type="ECO:0000256" key="1">
    <source>
        <dbReference type="ARBA" id="ARBA00004842"/>
    </source>
</evidence>
<dbReference type="InterPro" id="IPR000623">
    <property type="entry name" value="Shikimate_kinase/TSH1"/>
</dbReference>
<dbReference type="NCBIfam" id="NF010552">
    <property type="entry name" value="PRK13946.1"/>
    <property type="match status" value="1"/>
</dbReference>
<accession>A0ABW5BPZ5</accession>
<keyword evidence="7 11" id="KW-0418">Kinase</keyword>
<protein>
    <recommendedName>
        <fullName evidence="3 11">Shikimate kinase</fullName>
        <shortName evidence="11">SK</shortName>
        <ecNumber evidence="3 11">2.7.1.71</ecNumber>
    </recommendedName>
</protein>
<dbReference type="Proteomes" id="UP001597294">
    <property type="component" value="Unassembled WGS sequence"/>
</dbReference>
<keyword evidence="11" id="KW-0460">Magnesium</keyword>
<dbReference type="CDD" id="cd00464">
    <property type="entry name" value="SK"/>
    <property type="match status" value="1"/>
</dbReference>
<feature type="binding site" evidence="11">
    <location>
        <position position="42"/>
    </location>
    <ligand>
        <name>substrate</name>
    </ligand>
</feature>
<name>A0ABW5BPZ5_9PROT</name>
<comment type="caution">
    <text evidence="11">Lacks conserved residue(s) required for the propagation of feature annotation.</text>
</comment>
<feature type="binding site" evidence="11">
    <location>
        <position position="88"/>
    </location>
    <ligand>
        <name>substrate</name>
    </ligand>
</feature>
<keyword evidence="9 11" id="KW-0057">Aromatic amino acid biosynthesis</keyword>
<feature type="binding site" evidence="11">
    <location>
        <position position="126"/>
    </location>
    <ligand>
        <name>ATP</name>
        <dbReference type="ChEBI" id="CHEBI:30616"/>
    </ligand>
</feature>
<feature type="binding site" evidence="11">
    <location>
        <position position="145"/>
    </location>
    <ligand>
        <name>substrate</name>
    </ligand>
</feature>
<evidence type="ECO:0000313" key="13">
    <source>
        <dbReference type="Proteomes" id="UP001597294"/>
    </source>
</evidence>
<evidence type="ECO:0000256" key="10">
    <source>
        <dbReference type="ARBA" id="ARBA00048567"/>
    </source>
</evidence>
<dbReference type="InterPro" id="IPR027417">
    <property type="entry name" value="P-loop_NTPase"/>
</dbReference>
<comment type="similarity">
    <text evidence="2 11">Belongs to the shikimate kinase family.</text>
</comment>
<dbReference type="EC" id="2.7.1.71" evidence="3 11"/>
<evidence type="ECO:0000256" key="9">
    <source>
        <dbReference type="ARBA" id="ARBA00023141"/>
    </source>
</evidence>
<keyword evidence="5 11" id="KW-0808">Transferase</keyword>
<evidence type="ECO:0000256" key="7">
    <source>
        <dbReference type="ARBA" id="ARBA00022777"/>
    </source>
</evidence>
<comment type="function">
    <text evidence="11">Catalyzes the specific phosphorylation of the 3-hydroxyl group of shikimic acid using ATP as a cosubstrate.</text>
</comment>
<comment type="catalytic activity">
    <reaction evidence="10 11">
        <text>shikimate + ATP = 3-phosphoshikimate + ADP + H(+)</text>
        <dbReference type="Rhea" id="RHEA:13121"/>
        <dbReference type="ChEBI" id="CHEBI:15378"/>
        <dbReference type="ChEBI" id="CHEBI:30616"/>
        <dbReference type="ChEBI" id="CHEBI:36208"/>
        <dbReference type="ChEBI" id="CHEBI:145989"/>
        <dbReference type="ChEBI" id="CHEBI:456216"/>
        <dbReference type="EC" id="2.7.1.71"/>
    </reaction>
</comment>
<dbReference type="Pfam" id="PF01202">
    <property type="entry name" value="SKI"/>
    <property type="match status" value="1"/>
</dbReference>
<feature type="binding site" evidence="11">
    <location>
        <position position="24"/>
    </location>
    <ligand>
        <name>Mg(2+)</name>
        <dbReference type="ChEBI" id="CHEBI:18420"/>
    </ligand>
</feature>
<comment type="subunit">
    <text evidence="11">Monomer.</text>
</comment>
<dbReference type="PANTHER" id="PTHR21087:SF16">
    <property type="entry name" value="SHIKIMATE KINASE 1, CHLOROPLASTIC"/>
    <property type="match status" value="1"/>
</dbReference>
<dbReference type="SUPFAM" id="SSF52540">
    <property type="entry name" value="P-loop containing nucleoside triphosphate hydrolases"/>
    <property type="match status" value="1"/>
</dbReference>
<keyword evidence="4 11" id="KW-0028">Amino-acid biosynthesis</keyword>
<evidence type="ECO:0000256" key="3">
    <source>
        <dbReference type="ARBA" id="ARBA00012154"/>
    </source>
</evidence>
<evidence type="ECO:0000256" key="4">
    <source>
        <dbReference type="ARBA" id="ARBA00022605"/>
    </source>
</evidence>
<feature type="binding site" evidence="11">
    <location>
        <position position="66"/>
    </location>
    <ligand>
        <name>substrate</name>
    </ligand>
</feature>
<dbReference type="GO" id="GO:0004765">
    <property type="term" value="F:shikimate kinase activity"/>
    <property type="evidence" value="ECO:0007669"/>
    <property type="project" value="UniProtKB-EC"/>
</dbReference>